<feature type="transmembrane region" description="Helical" evidence="7">
    <location>
        <begin position="307"/>
        <end position="326"/>
    </location>
</feature>
<dbReference type="EMBL" id="LWQS01000082">
    <property type="protein sequence ID" value="OAN42895.1"/>
    <property type="molecule type" value="Genomic_DNA"/>
</dbReference>
<feature type="transmembrane region" description="Helical" evidence="7">
    <location>
        <begin position="338"/>
        <end position="361"/>
    </location>
</feature>
<dbReference type="PROSITE" id="PS50850">
    <property type="entry name" value="MFS"/>
    <property type="match status" value="1"/>
</dbReference>
<dbReference type="InterPro" id="IPR036259">
    <property type="entry name" value="MFS_trans_sf"/>
</dbReference>
<keyword evidence="5 7" id="KW-1133">Transmembrane helix</keyword>
<dbReference type="InterPro" id="IPR011701">
    <property type="entry name" value="MFS"/>
</dbReference>
<keyword evidence="10" id="KW-1185">Reference proteome</keyword>
<feature type="transmembrane region" description="Helical" evidence="7">
    <location>
        <begin position="252"/>
        <end position="277"/>
    </location>
</feature>
<evidence type="ECO:0000256" key="5">
    <source>
        <dbReference type="ARBA" id="ARBA00022989"/>
    </source>
</evidence>
<dbReference type="AlphaFoldDB" id="A0A178M5S4"/>
<dbReference type="InterPro" id="IPR020846">
    <property type="entry name" value="MFS_dom"/>
</dbReference>
<sequence length="399" mass="41375">MVAWLSSARHPRLALVALAFIAFVGLGMPDGLLGVGWPSLRADFALPLDALGGLLAAGVAGYTTSSFFTGTLLARFGVGRMLALSCLLTGVALLGYTLVPLWWMVVALGVVAGLGAGAIDAGLNTYVAAHFGARLMQWLHASWGVGITSGPLLMTAGLALWQSWRVGYWTVGVFQLVLAVGFFLTLSLWEQPAPVPGGKKRLTDYQTPLGLALRQPAVWVSVALFVLYVGAETALGVWAYTLLTEARGVEPALAGVVTGSYWLMFTIGRVAAGVVAVRTGPDRLVRGGLIGALGGSALLLWNLAPIVNVLAIGLIGLAIAPIFPALMSGTAARVGDQFAAHTIGMQMAATGVGMALIPAGIGVLADRLSLELIPLGLLVVYAVLFGCYLLAMRLAASDQ</sequence>
<evidence type="ECO:0000259" key="8">
    <source>
        <dbReference type="PROSITE" id="PS50850"/>
    </source>
</evidence>
<evidence type="ECO:0000256" key="4">
    <source>
        <dbReference type="ARBA" id="ARBA00022692"/>
    </source>
</evidence>
<dbReference type="RefSeq" id="WP_066790439.1">
    <property type="nucleotide sequence ID" value="NZ_LWQS01000082.1"/>
</dbReference>
<evidence type="ECO:0000313" key="9">
    <source>
        <dbReference type="EMBL" id="OAN42895.1"/>
    </source>
</evidence>
<evidence type="ECO:0000256" key="6">
    <source>
        <dbReference type="ARBA" id="ARBA00023136"/>
    </source>
</evidence>
<feature type="transmembrane region" description="Helical" evidence="7">
    <location>
        <begin position="141"/>
        <end position="161"/>
    </location>
</feature>
<feature type="transmembrane region" description="Helical" evidence="7">
    <location>
        <begin position="373"/>
        <end position="391"/>
    </location>
</feature>
<feature type="transmembrane region" description="Helical" evidence="7">
    <location>
        <begin position="167"/>
        <end position="189"/>
    </location>
</feature>
<evidence type="ECO:0000256" key="2">
    <source>
        <dbReference type="ARBA" id="ARBA00008335"/>
    </source>
</evidence>
<evidence type="ECO:0000256" key="1">
    <source>
        <dbReference type="ARBA" id="ARBA00004651"/>
    </source>
</evidence>
<dbReference type="OrthoDB" id="9795150at2"/>
<organism evidence="9 10">
    <name type="scientific">Chloroflexus islandicus</name>
    <dbReference type="NCBI Taxonomy" id="1707952"/>
    <lineage>
        <taxon>Bacteria</taxon>
        <taxon>Bacillati</taxon>
        <taxon>Chloroflexota</taxon>
        <taxon>Chloroflexia</taxon>
        <taxon>Chloroflexales</taxon>
        <taxon>Chloroflexineae</taxon>
        <taxon>Chloroflexaceae</taxon>
        <taxon>Chloroflexus</taxon>
    </lineage>
</organism>
<dbReference type="PANTHER" id="PTHR23514">
    <property type="entry name" value="BYPASS OF STOP CODON PROTEIN 6"/>
    <property type="match status" value="1"/>
</dbReference>
<feature type="domain" description="Major facilitator superfamily (MFS) profile" evidence="8">
    <location>
        <begin position="15"/>
        <end position="394"/>
    </location>
</feature>
<dbReference type="STRING" id="1707952.A6A03_04040"/>
<protein>
    <submittedName>
        <fullName evidence="9">MFS transporter</fullName>
    </submittedName>
</protein>
<evidence type="ECO:0000256" key="3">
    <source>
        <dbReference type="ARBA" id="ARBA00022448"/>
    </source>
</evidence>
<dbReference type="Pfam" id="PF07690">
    <property type="entry name" value="MFS_1"/>
    <property type="match status" value="1"/>
</dbReference>
<dbReference type="GO" id="GO:0022857">
    <property type="term" value="F:transmembrane transporter activity"/>
    <property type="evidence" value="ECO:0007669"/>
    <property type="project" value="InterPro"/>
</dbReference>
<comment type="similarity">
    <text evidence="2">Belongs to the major facilitator superfamily.</text>
</comment>
<keyword evidence="3" id="KW-0813">Transport</keyword>
<dbReference type="GO" id="GO:0005886">
    <property type="term" value="C:plasma membrane"/>
    <property type="evidence" value="ECO:0007669"/>
    <property type="project" value="UniProtKB-SubCell"/>
</dbReference>
<evidence type="ECO:0000256" key="7">
    <source>
        <dbReference type="SAM" id="Phobius"/>
    </source>
</evidence>
<gene>
    <name evidence="9" type="ORF">A6A03_04040</name>
</gene>
<feature type="transmembrane region" description="Helical" evidence="7">
    <location>
        <begin position="50"/>
        <end position="74"/>
    </location>
</feature>
<comment type="caution">
    <text evidence="9">The sequence shown here is derived from an EMBL/GenBank/DDBJ whole genome shotgun (WGS) entry which is preliminary data.</text>
</comment>
<reference evidence="9 10" key="1">
    <citation type="submission" date="2016-04" db="EMBL/GenBank/DDBJ databases">
        <title>Chloroflexus islandicus sp. nov., a thermophilic filamentous anoxygenic phototrophic bacterium from geyser Strokkur (Iceland).</title>
        <authorList>
            <person name="Gaisin V.A."/>
            <person name="Kalashnikov A.M."/>
            <person name="Sukhacheva M.V."/>
            <person name="Grouzdev D.S."/>
            <person name="Ivanov T.M."/>
            <person name="Kuznetsov B."/>
            <person name="Gorlenko V.M."/>
        </authorList>
    </citation>
    <scope>NUCLEOTIDE SEQUENCE [LARGE SCALE GENOMIC DNA]</scope>
    <source>
        <strain evidence="10">isl-2</strain>
    </source>
</reference>
<dbReference type="InterPro" id="IPR051788">
    <property type="entry name" value="MFS_Transporter"/>
</dbReference>
<accession>A0A178M5S4</accession>
<dbReference type="Proteomes" id="UP000078287">
    <property type="component" value="Unassembled WGS sequence"/>
</dbReference>
<comment type="subcellular location">
    <subcellularLocation>
        <location evidence="1">Cell membrane</location>
        <topology evidence="1">Multi-pass membrane protein</topology>
    </subcellularLocation>
</comment>
<dbReference type="PANTHER" id="PTHR23514:SF3">
    <property type="entry name" value="BYPASS OF STOP CODON PROTEIN 6"/>
    <property type="match status" value="1"/>
</dbReference>
<dbReference type="Gene3D" id="1.20.1250.20">
    <property type="entry name" value="MFS general substrate transporter like domains"/>
    <property type="match status" value="2"/>
</dbReference>
<keyword evidence="6 7" id="KW-0472">Membrane</keyword>
<feature type="transmembrane region" description="Helical" evidence="7">
    <location>
        <begin position="81"/>
        <end position="99"/>
    </location>
</feature>
<evidence type="ECO:0000313" key="10">
    <source>
        <dbReference type="Proteomes" id="UP000078287"/>
    </source>
</evidence>
<dbReference type="SUPFAM" id="SSF103473">
    <property type="entry name" value="MFS general substrate transporter"/>
    <property type="match status" value="1"/>
</dbReference>
<feature type="transmembrane region" description="Helical" evidence="7">
    <location>
        <begin position="217"/>
        <end position="240"/>
    </location>
</feature>
<proteinExistence type="inferred from homology"/>
<keyword evidence="4 7" id="KW-0812">Transmembrane</keyword>
<feature type="transmembrane region" description="Helical" evidence="7">
    <location>
        <begin position="284"/>
        <end position="301"/>
    </location>
</feature>
<name>A0A178M5S4_9CHLR</name>